<proteinExistence type="predicted"/>
<sequence length="103" mass="11574">MNEYLLDVNAHIQEARSKKQEARSKKQEANSSVLTQRTGRLRWRHGLTFSPLRRVTFCQTRQKVTKKRCAPIIRPLRCAPGSPHSGLAPGRTAPKAPSWGLSA</sequence>
<reference evidence="2 3" key="1">
    <citation type="submission" date="2017-12" db="EMBL/GenBank/DDBJ databases">
        <title>Isolation and characterization of an aerobic denitrifying Pseudomonas monteilii CY06 from aquaculture ponds.</title>
        <authorList>
            <person name="Ma Q."/>
            <person name="Cai Y."/>
            <person name="He Z."/>
        </authorList>
    </citation>
    <scope>NUCLEOTIDE SEQUENCE [LARGE SCALE GENOMIC DNA]</scope>
    <source>
        <strain evidence="2 3">CY06</strain>
    </source>
</reference>
<organism evidence="2 3">
    <name type="scientific">Pseudomonas monteilii</name>
    <dbReference type="NCBI Taxonomy" id="76759"/>
    <lineage>
        <taxon>Bacteria</taxon>
        <taxon>Pseudomonadati</taxon>
        <taxon>Pseudomonadota</taxon>
        <taxon>Gammaproteobacteria</taxon>
        <taxon>Pseudomonadales</taxon>
        <taxon>Pseudomonadaceae</taxon>
        <taxon>Pseudomonas</taxon>
    </lineage>
</organism>
<comment type="caution">
    <text evidence="2">The sequence shown here is derived from an EMBL/GenBank/DDBJ whole genome shotgun (WGS) entry which is preliminary data.</text>
</comment>
<dbReference type="EMBL" id="PJCG01000043">
    <property type="protein sequence ID" value="PKI19759.1"/>
    <property type="molecule type" value="Genomic_DNA"/>
</dbReference>
<feature type="compositionally biased region" description="Basic and acidic residues" evidence="1">
    <location>
        <begin position="15"/>
        <end position="28"/>
    </location>
</feature>
<gene>
    <name evidence="2" type="ORF">CXB65_19095</name>
</gene>
<evidence type="ECO:0000313" key="2">
    <source>
        <dbReference type="EMBL" id="PKI19759.1"/>
    </source>
</evidence>
<evidence type="ECO:0000256" key="1">
    <source>
        <dbReference type="SAM" id="MobiDB-lite"/>
    </source>
</evidence>
<dbReference type="Proteomes" id="UP000233399">
    <property type="component" value="Unassembled WGS sequence"/>
</dbReference>
<feature type="region of interest" description="Disordered" evidence="1">
    <location>
        <begin position="80"/>
        <end position="103"/>
    </location>
</feature>
<accession>A0A2N1IND0</accession>
<evidence type="ECO:0000313" key="3">
    <source>
        <dbReference type="Proteomes" id="UP000233399"/>
    </source>
</evidence>
<name>A0A2N1IND0_9PSED</name>
<protein>
    <submittedName>
        <fullName evidence="2">Uncharacterized protein</fullName>
    </submittedName>
</protein>
<dbReference type="AlphaFoldDB" id="A0A2N1IND0"/>
<feature type="region of interest" description="Disordered" evidence="1">
    <location>
        <begin position="15"/>
        <end position="37"/>
    </location>
</feature>